<reference evidence="1" key="1">
    <citation type="submission" date="2014-09" db="EMBL/GenBank/DDBJ databases">
        <authorList>
            <person name="Magalhaes I.L.F."/>
            <person name="Oliveira U."/>
            <person name="Santos F.R."/>
            <person name="Vidigal T.H.D.A."/>
            <person name="Brescovit A.D."/>
            <person name="Santos A.J."/>
        </authorList>
    </citation>
    <scope>NUCLEOTIDE SEQUENCE</scope>
    <source>
        <tissue evidence="1">Shoot tissue taken approximately 20 cm above the soil surface</tissue>
    </source>
</reference>
<sequence>MPNEAIFLTPKNHNFNGSNPTVRSDVYTVYTSYILYK</sequence>
<dbReference type="EMBL" id="GBRH01273103">
    <property type="protein sequence ID" value="JAD24792.1"/>
    <property type="molecule type" value="Transcribed_RNA"/>
</dbReference>
<organism evidence="1">
    <name type="scientific">Arundo donax</name>
    <name type="common">Giant reed</name>
    <name type="synonym">Donax arundinaceus</name>
    <dbReference type="NCBI Taxonomy" id="35708"/>
    <lineage>
        <taxon>Eukaryota</taxon>
        <taxon>Viridiplantae</taxon>
        <taxon>Streptophyta</taxon>
        <taxon>Embryophyta</taxon>
        <taxon>Tracheophyta</taxon>
        <taxon>Spermatophyta</taxon>
        <taxon>Magnoliopsida</taxon>
        <taxon>Liliopsida</taxon>
        <taxon>Poales</taxon>
        <taxon>Poaceae</taxon>
        <taxon>PACMAD clade</taxon>
        <taxon>Arundinoideae</taxon>
        <taxon>Arundineae</taxon>
        <taxon>Arundo</taxon>
    </lineage>
</organism>
<dbReference type="AlphaFoldDB" id="A0A0A8YQY6"/>
<accession>A0A0A8YQY6</accession>
<name>A0A0A8YQY6_ARUDO</name>
<protein>
    <submittedName>
        <fullName evidence="1">Uncharacterized protein</fullName>
    </submittedName>
</protein>
<proteinExistence type="predicted"/>
<evidence type="ECO:0000313" key="1">
    <source>
        <dbReference type="EMBL" id="JAD24792.1"/>
    </source>
</evidence>
<reference evidence="1" key="2">
    <citation type="journal article" date="2015" name="Data Brief">
        <title>Shoot transcriptome of the giant reed, Arundo donax.</title>
        <authorList>
            <person name="Barrero R.A."/>
            <person name="Guerrero F.D."/>
            <person name="Moolhuijzen P."/>
            <person name="Goolsby J.A."/>
            <person name="Tidwell J."/>
            <person name="Bellgard S.E."/>
            <person name="Bellgard M.I."/>
        </authorList>
    </citation>
    <scope>NUCLEOTIDE SEQUENCE</scope>
    <source>
        <tissue evidence="1">Shoot tissue taken approximately 20 cm above the soil surface</tissue>
    </source>
</reference>